<dbReference type="EMBL" id="LANJ01000019">
    <property type="protein sequence ID" value="KKC37254.1"/>
    <property type="molecule type" value="Genomic_DNA"/>
</dbReference>
<dbReference type="STRING" id="1293439.WH87_11865"/>
<name>A0A0F5QB81_9HYPH</name>
<dbReference type="RefSeq" id="WP_046137546.1">
    <property type="nucleotide sequence ID" value="NZ_LANJ01000019.1"/>
</dbReference>
<feature type="domain" description="N-acetyltransferase" evidence="3">
    <location>
        <begin position="23"/>
        <end position="151"/>
    </location>
</feature>
<dbReference type="Gene3D" id="3.40.630.30">
    <property type="match status" value="1"/>
</dbReference>
<evidence type="ECO:0000313" key="5">
    <source>
        <dbReference type="Proteomes" id="UP000033411"/>
    </source>
</evidence>
<protein>
    <recommendedName>
        <fullName evidence="3">N-acetyltransferase domain-containing protein</fullName>
    </recommendedName>
</protein>
<dbReference type="PANTHER" id="PTHR43420:SF12">
    <property type="entry name" value="N-ACETYLTRANSFERASE DOMAIN-CONTAINING PROTEIN"/>
    <property type="match status" value="1"/>
</dbReference>
<dbReference type="Pfam" id="PF00583">
    <property type="entry name" value="Acetyltransf_1"/>
    <property type="match status" value="1"/>
</dbReference>
<dbReference type="Proteomes" id="UP000033411">
    <property type="component" value="Unassembled WGS sequence"/>
</dbReference>
<gene>
    <name evidence="4" type="ORF">WH87_11865</name>
</gene>
<dbReference type="InterPro" id="IPR050680">
    <property type="entry name" value="YpeA/RimI_acetyltransf"/>
</dbReference>
<dbReference type="PANTHER" id="PTHR43420">
    <property type="entry name" value="ACETYLTRANSFERASE"/>
    <property type="match status" value="1"/>
</dbReference>
<dbReference type="InterPro" id="IPR000182">
    <property type="entry name" value="GNAT_dom"/>
</dbReference>
<keyword evidence="2" id="KW-0012">Acyltransferase</keyword>
<evidence type="ECO:0000259" key="3">
    <source>
        <dbReference type="PROSITE" id="PS51186"/>
    </source>
</evidence>
<sequence>MASDYLLLRKPLDTPLLAPVWPDGIAPARFANVDSRAIHAVLEIAFPGGQIAAFADWYGNLTTDFEFDPTLCVPALAQDGSVAGLVQCWTSDFIKDFAVAPAHRGKGLGEALMLHTFALFAARGSAHVDLKVETSNQTARRLYARLGMIEV</sequence>
<organism evidence="4 5">
    <name type="scientific">Devosia epidermidihirudinis</name>
    <dbReference type="NCBI Taxonomy" id="1293439"/>
    <lineage>
        <taxon>Bacteria</taxon>
        <taxon>Pseudomonadati</taxon>
        <taxon>Pseudomonadota</taxon>
        <taxon>Alphaproteobacteria</taxon>
        <taxon>Hyphomicrobiales</taxon>
        <taxon>Devosiaceae</taxon>
        <taxon>Devosia</taxon>
    </lineage>
</organism>
<dbReference type="SUPFAM" id="SSF55729">
    <property type="entry name" value="Acyl-CoA N-acyltransferases (Nat)"/>
    <property type="match status" value="1"/>
</dbReference>
<evidence type="ECO:0000256" key="2">
    <source>
        <dbReference type="ARBA" id="ARBA00023315"/>
    </source>
</evidence>
<evidence type="ECO:0000313" key="4">
    <source>
        <dbReference type="EMBL" id="KKC37254.1"/>
    </source>
</evidence>
<dbReference type="CDD" id="cd04301">
    <property type="entry name" value="NAT_SF"/>
    <property type="match status" value="1"/>
</dbReference>
<accession>A0A0F5QB81</accession>
<proteinExistence type="predicted"/>
<keyword evidence="1" id="KW-0808">Transferase</keyword>
<dbReference type="InterPro" id="IPR016181">
    <property type="entry name" value="Acyl_CoA_acyltransferase"/>
</dbReference>
<dbReference type="PATRIC" id="fig|1293439.3.peg.1972"/>
<keyword evidence="5" id="KW-1185">Reference proteome</keyword>
<evidence type="ECO:0000256" key="1">
    <source>
        <dbReference type="ARBA" id="ARBA00022679"/>
    </source>
</evidence>
<dbReference type="OrthoDB" id="9803907at2"/>
<dbReference type="PROSITE" id="PS51186">
    <property type="entry name" value="GNAT"/>
    <property type="match status" value="1"/>
</dbReference>
<comment type="caution">
    <text evidence="4">The sequence shown here is derived from an EMBL/GenBank/DDBJ whole genome shotgun (WGS) entry which is preliminary data.</text>
</comment>
<dbReference type="AlphaFoldDB" id="A0A0F5QB81"/>
<reference evidence="4 5" key="1">
    <citation type="submission" date="2015-03" db="EMBL/GenBank/DDBJ databases">
        <authorList>
            <person name="Lepp D."/>
            <person name="Hassan Y.I."/>
            <person name="Li X.-Z."/>
            <person name="Zhou T."/>
        </authorList>
    </citation>
    <scope>NUCLEOTIDE SEQUENCE [LARGE SCALE GENOMIC DNA]</scope>
    <source>
        <strain evidence="4 5">E84</strain>
    </source>
</reference>
<dbReference type="GO" id="GO:0016747">
    <property type="term" value="F:acyltransferase activity, transferring groups other than amino-acyl groups"/>
    <property type="evidence" value="ECO:0007669"/>
    <property type="project" value="InterPro"/>
</dbReference>